<reference evidence="1" key="1">
    <citation type="submission" date="2020-11" db="EMBL/GenBank/DDBJ databases">
        <authorList>
            <consortium name="DOE Joint Genome Institute"/>
            <person name="Ahrendt S."/>
            <person name="Riley R."/>
            <person name="Andreopoulos W."/>
            <person name="Labutti K."/>
            <person name="Pangilinan J."/>
            <person name="Ruiz-Duenas F.J."/>
            <person name="Barrasa J.M."/>
            <person name="Sanchez-Garcia M."/>
            <person name="Camarero S."/>
            <person name="Miyauchi S."/>
            <person name="Serrano A."/>
            <person name="Linde D."/>
            <person name="Babiker R."/>
            <person name="Drula E."/>
            <person name="Ayuso-Fernandez I."/>
            <person name="Pacheco R."/>
            <person name="Padilla G."/>
            <person name="Ferreira P."/>
            <person name="Barriuso J."/>
            <person name="Kellner H."/>
            <person name="Castanera R."/>
            <person name="Alfaro M."/>
            <person name="Ramirez L."/>
            <person name="Pisabarro A.G."/>
            <person name="Kuo A."/>
            <person name="Tritt A."/>
            <person name="Lipzen A."/>
            <person name="He G."/>
            <person name="Yan M."/>
            <person name="Ng V."/>
            <person name="Cullen D."/>
            <person name="Martin F."/>
            <person name="Rosso M.-N."/>
            <person name="Henrissat B."/>
            <person name="Hibbett D."/>
            <person name="Martinez A.T."/>
            <person name="Grigoriev I.V."/>
        </authorList>
    </citation>
    <scope>NUCLEOTIDE SEQUENCE</scope>
    <source>
        <strain evidence="1">MF-IS2</strain>
    </source>
</reference>
<evidence type="ECO:0000313" key="2">
    <source>
        <dbReference type="Proteomes" id="UP000807342"/>
    </source>
</evidence>
<dbReference type="AlphaFoldDB" id="A0A9P5X0Z1"/>
<name>A0A9P5X0Z1_9AGAR</name>
<protein>
    <submittedName>
        <fullName evidence="1">Uncharacterized protein</fullName>
    </submittedName>
</protein>
<keyword evidence="2" id="KW-1185">Reference proteome</keyword>
<evidence type="ECO:0000313" key="1">
    <source>
        <dbReference type="EMBL" id="KAF9441599.1"/>
    </source>
</evidence>
<accession>A0A9P5X0Z1</accession>
<dbReference type="OrthoDB" id="2686618at2759"/>
<comment type="caution">
    <text evidence="1">The sequence shown here is derived from an EMBL/GenBank/DDBJ whole genome shotgun (WGS) entry which is preliminary data.</text>
</comment>
<organism evidence="1 2">
    <name type="scientific">Macrolepiota fuliginosa MF-IS2</name>
    <dbReference type="NCBI Taxonomy" id="1400762"/>
    <lineage>
        <taxon>Eukaryota</taxon>
        <taxon>Fungi</taxon>
        <taxon>Dikarya</taxon>
        <taxon>Basidiomycota</taxon>
        <taxon>Agaricomycotina</taxon>
        <taxon>Agaricomycetes</taxon>
        <taxon>Agaricomycetidae</taxon>
        <taxon>Agaricales</taxon>
        <taxon>Agaricineae</taxon>
        <taxon>Agaricaceae</taxon>
        <taxon>Macrolepiota</taxon>
    </lineage>
</organism>
<dbReference type="EMBL" id="MU151846">
    <property type="protein sequence ID" value="KAF9441599.1"/>
    <property type="molecule type" value="Genomic_DNA"/>
</dbReference>
<dbReference type="Proteomes" id="UP000807342">
    <property type="component" value="Unassembled WGS sequence"/>
</dbReference>
<proteinExistence type="predicted"/>
<gene>
    <name evidence="1" type="ORF">P691DRAFT_683384</name>
</gene>
<sequence>MKSLSPSQIAYILSLLDQGHSATKIASTTAHILSTISRIHSKHRPMLLKSTGGCPHKLSPSDTKYAIHLITSGKAENASQVTKSLQTTLNTPLTSKTV</sequence>